<keyword evidence="1 7" id="KW-0547">Nucleotide-binding</keyword>
<evidence type="ECO:0000256" key="2">
    <source>
        <dbReference type="ARBA" id="ARBA00022801"/>
    </source>
</evidence>
<evidence type="ECO:0000256" key="8">
    <source>
        <dbReference type="SAM" id="MobiDB-lite"/>
    </source>
</evidence>
<dbReference type="Pfam" id="PF00271">
    <property type="entry name" value="Helicase_C"/>
    <property type="match status" value="1"/>
</dbReference>
<dbReference type="SMART" id="SM00487">
    <property type="entry name" value="DEXDc"/>
    <property type="match status" value="1"/>
</dbReference>
<dbReference type="InterPro" id="IPR014014">
    <property type="entry name" value="RNA_helicase_DEAD_Q_motif"/>
</dbReference>
<dbReference type="PANTHER" id="PTHR47959:SF13">
    <property type="entry name" value="ATP-DEPENDENT RNA HELICASE RHLE"/>
    <property type="match status" value="1"/>
</dbReference>
<dbReference type="PROSITE" id="PS00039">
    <property type="entry name" value="DEAD_ATP_HELICASE"/>
    <property type="match status" value="1"/>
</dbReference>
<keyword evidence="2 7" id="KW-0378">Hydrolase</keyword>
<dbReference type="GO" id="GO:0003676">
    <property type="term" value="F:nucleic acid binding"/>
    <property type="evidence" value="ECO:0007669"/>
    <property type="project" value="InterPro"/>
</dbReference>
<dbReference type="PROSITE" id="PS51195">
    <property type="entry name" value="Q_MOTIF"/>
    <property type="match status" value="1"/>
</dbReference>
<dbReference type="CDD" id="cd18787">
    <property type="entry name" value="SF2_C_DEAD"/>
    <property type="match status" value="1"/>
</dbReference>
<sequence>MPFSQLGLSPLLHRAVSEEGYTEPTAIQEKVIPLVLEHKDVLARAQTGSGKSASFVLPILQLWSATRGEGKGKIKALILTPTRELTLQVAQTFESMGKYLPIKPKVVSVIGGESIGDQLYAIQQGCDILVATSGRFLDVLKKKQMNLSHLEFFVLDEADKMLDLGFAEELELILEAIPSQRQNLLFSATYPPKMEMIASRITQNPIHISIESEMPTVQSIQQRVIEVNPENRGPLLRHLLESEKWEQVLVFMANKRASDNIAAKFRKYGFSADSFNGDLLQEDRRYVLEQFKAKKIRILFATDIAARGLDIDDITCVINFDLPRSPADYIHRIGRTGRAGKSGLAISFIGFAERDHFKLIEKRSSIKLPREQIEGFELAGTPPPKVKGPDPIKGKGKSKKDKARELAAKNAGNR</sequence>
<dbReference type="GO" id="GO:0016787">
    <property type="term" value="F:hydrolase activity"/>
    <property type="evidence" value="ECO:0007669"/>
    <property type="project" value="UniProtKB-KW"/>
</dbReference>
<evidence type="ECO:0000256" key="7">
    <source>
        <dbReference type="RuleBase" id="RU000492"/>
    </source>
</evidence>
<dbReference type="InterPro" id="IPR000629">
    <property type="entry name" value="RNA-helicase_DEAD-box_CS"/>
</dbReference>
<feature type="short sequence motif" description="Q motif" evidence="6">
    <location>
        <begin position="1"/>
        <end position="29"/>
    </location>
</feature>
<dbReference type="RefSeq" id="WP_294896018.1">
    <property type="nucleotide sequence ID" value="NZ_DLUI01000041.1"/>
</dbReference>
<name>A0A2D3WK73_9BACT</name>
<feature type="domain" description="DEAD-box RNA helicase Q" evidence="11">
    <location>
        <begin position="1"/>
        <end position="29"/>
    </location>
</feature>
<evidence type="ECO:0000259" key="9">
    <source>
        <dbReference type="PROSITE" id="PS51192"/>
    </source>
</evidence>
<dbReference type="InterPro" id="IPR011545">
    <property type="entry name" value="DEAD/DEAH_box_helicase_dom"/>
</dbReference>
<feature type="region of interest" description="Disordered" evidence="8">
    <location>
        <begin position="374"/>
        <end position="414"/>
    </location>
</feature>
<evidence type="ECO:0000256" key="4">
    <source>
        <dbReference type="ARBA" id="ARBA00022840"/>
    </source>
</evidence>
<dbReference type="InterPro" id="IPR050079">
    <property type="entry name" value="DEAD_box_RNA_helicase"/>
</dbReference>
<dbReference type="SMART" id="SM00490">
    <property type="entry name" value="HELICc"/>
    <property type="match status" value="1"/>
</dbReference>
<reference evidence="12 13" key="1">
    <citation type="journal article" date="2017" name="Front. Microbiol.">
        <title>Comparative Genomic Analysis of the Class Epsilonproteobacteria and Proposed Reclassification to Epsilonbacteraeota (phyl. nov.).</title>
        <authorList>
            <person name="Waite D.W."/>
            <person name="Vanwonterghem I."/>
            <person name="Rinke C."/>
            <person name="Parks D.H."/>
            <person name="Zhang Y."/>
            <person name="Takai K."/>
            <person name="Sievert S.M."/>
            <person name="Simon J."/>
            <person name="Campbell B.J."/>
            <person name="Hanson T.E."/>
            <person name="Woyke T."/>
            <person name="Klotz M.G."/>
            <person name="Hugenholtz P."/>
        </authorList>
    </citation>
    <scope>NUCLEOTIDE SEQUENCE [LARGE SCALE GENOMIC DNA]</scope>
    <source>
        <strain evidence="12">UBA12443</strain>
    </source>
</reference>
<keyword evidence="4 7" id="KW-0067">ATP-binding</keyword>
<evidence type="ECO:0000256" key="3">
    <source>
        <dbReference type="ARBA" id="ARBA00022806"/>
    </source>
</evidence>
<evidence type="ECO:0000259" key="10">
    <source>
        <dbReference type="PROSITE" id="PS51194"/>
    </source>
</evidence>
<dbReference type="Pfam" id="PF00270">
    <property type="entry name" value="DEAD"/>
    <property type="match status" value="1"/>
</dbReference>
<protein>
    <submittedName>
        <fullName evidence="12">DEAD/DEAH box helicase</fullName>
    </submittedName>
</protein>
<gene>
    <name evidence="12" type="ORF">CFH83_02450</name>
</gene>
<dbReference type="GO" id="GO:0005829">
    <property type="term" value="C:cytosol"/>
    <property type="evidence" value="ECO:0007669"/>
    <property type="project" value="TreeGrafter"/>
</dbReference>
<dbReference type="InterPro" id="IPR027417">
    <property type="entry name" value="P-loop_NTPase"/>
</dbReference>
<dbReference type="Proteomes" id="UP000228859">
    <property type="component" value="Unassembled WGS sequence"/>
</dbReference>
<evidence type="ECO:0000256" key="5">
    <source>
        <dbReference type="ARBA" id="ARBA00038437"/>
    </source>
</evidence>
<dbReference type="SUPFAM" id="SSF52540">
    <property type="entry name" value="P-loop containing nucleoside triphosphate hydrolases"/>
    <property type="match status" value="1"/>
</dbReference>
<keyword evidence="3 7" id="KW-0347">Helicase</keyword>
<dbReference type="EMBL" id="DLUI01000041">
    <property type="protein sequence ID" value="DAB39137.1"/>
    <property type="molecule type" value="Genomic_DNA"/>
</dbReference>
<accession>A0A2D3WK73</accession>
<evidence type="ECO:0000313" key="12">
    <source>
        <dbReference type="EMBL" id="DAB39137.1"/>
    </source>
</evidence>
<dbReference type="GO" id="GO:0003724">
    <property type="term" value="F:RNA helicase activity"/>
    <property type="evidence" value="ECO:0007669"/>
    <property type="project" value="InterPro"/>
</dbReference>
<evidence type="ECO:0000256" key="1">
    <source>
        <dbReference type="ARBA" id="ARBA00022741"/>
    </source>
</evidence>
<feature type="domain" description="Helicase C-terminal" evidence="10">
    <location>
        <begin position="219"/>
        <end position="381"/>
    </location>
</feature>
<comment type="caution">
    <text evidence="12">The sequence shown here is derived from an EMBL/GenBank/DDBJ whole genome shotgun (WGS) entry which is preliminary data.</text>
</comment>
<dbReference type="InterPro" id="IPR001650">
    <property type="entry name" value="Helicase_C-like"/>
</dbReference>
<dbReference type="PANTHER" id="PTHR47959">
    <property type="entry name" value="ATP-DEPENDENT RNA HELICASE RHLE-RELATED"/>
    <property type="match status" value="1"/>
</dbReference>
<evidence type="ECO:0000259" key="11">
    <source>
        <dbReference type="PROSITE" id="PS51195"/>
    </source>
</evidence>
<dbReference type="Gene3D" id="3.40.50.300">
    <property type="entry name" value="P-loop containing nucleotide triphosphate hydrolases"/>
    <property type="match status" value="2"/>
</dbReference>
<dbReference type="InterPro" id="IPR044742">
    <property type="entry name" value="DEAD/DEAH_RhlB"/>
</dbReference>
<dbReference type="CDD" id="cd00268">
    <property type="entry name" value="DEADc"/>
    <property type="match status" value="1"/>
</dbReference>
<dbReference type="PROSITE" id="PS51192">
    <property type="entry name" value="HELICASE_ATP_BIND_1"/>
    <property type="match status" value="1"/>
</dbReference>
<feature type="domain" description="Helicase ATP-binding" evidence="9">
    <location>
        <begin position="32"/>
        <end position="208"/>
    </location>
</feature>
<dbReference type="PROSITE" id="PS51194">
    <property type="entry name" value="HELICASE_CTER"/>
    <property type="match status" value="1"/>
</dbReference>
<comment type="similarity">
    <text evidence="5 7">Belongs to the DEAD box helicase family.</text>
</comment>
<proteinExistence type="inferred from homology"/>
<evidence type="ECO:0000313" key="13">
    <source>
        <dbReference type="Proteomes" id="UP000228859"/>
    </source>
</evidence>
<evidence type="ECO:0000256" key="6">
    <source>
        <dbReference type="PROSITE-ProRule" id="PRU00552"/>
    </source>
</evidence>
<dbReference type="GO" id="GO:0005524">
    <property type="term" value="F:ATP binding"/>
    <property type="evidence" value="ECO:0007669"/>
    <property type="project" value="UniProtKB-KW"/>
</dbReference>
<organism evidence="12 13">
    <name type="scientific">Sulfuricurvum kujiense</name>
    <dbReference type="NCBI Taxonomy" id="148813"/>
    <lineage>
        <taxon>Bacteria</taxon>
        <taxon>Pseudomonadati</taxon>
        <taxon>Campylobacterota</taxon>
        <taxon>Epsilonproteobacteria</taxon>
        <taxon>Campylobacterales</taxon>
        <taxon>Sulfurimonadaceae</taxon>
        <taxon>Sulfuricurvum</taxon>
    </lineage>
</organism>
<dbReference type="AlphaFoldDB" id="A0A2D3WK73"/>
<dbReference type="InterPro" id="IPR014001">
    <property type="entry name" value="Helicase_ATP-bd"/>
</dbReference>